<name>A0ABR4QB62_9CEST</name>
<dbReference type="EMBL" id="JAKROA010000005">
    <property type="protein sequence ID" value="KAL5106815.1"/>
    <property type="molecule type" value="Genomic_DNA"/>
</dbReference>
<dbReference type="Proteomes" id="UP001651158">
    <property type="component" value="Unassembled WGS sequence"/>
</dbReference>
<evidence type="ECO:0000313" key="3">
    <source>
        <dbReference type="EMBL" id="KAL5106815.1"/>
    </source>
</evidence>
<feature type="region of interest" description="Disordered" evidence="1">
    <location>
        <begin position="26"/>
        <end position="46"/>
    </location>
</feature>
<evidence type="ECO:0000256" key="1">
    <source>
        <dbReference type="SAM" id="MobiDB-lite"/>
    </source>
</evidence>
<accession>A0ABR4QB62</accession>
<keyword evidence="4" id="KW-1185">Reference proteome</keyword>
<comment type="caution">
    <text evidence="3">The sequence shown here is derived from an EMBL/GenBank/DDBJ whole genome shotgun (WGS) entry which is preliminary data.</text>
</comment>
<proteinExistence type="predicted"/>
<feature type="compositionally biased region" description="Basic residues" evidence="1">
    <location>
        <begin position="26"/>
        <end position="36"/>
    </location>
</feature>
<sequence length="121" mass="13924">MSIYNLILLFTLLCFFLAAQARPHHNHSGVHTKSIHPKLAVKSASRRSVIWSGAASYPGYRDSRKRKHDKEHSKALSKTYAKYAVESAQKPMESINFQLHNKERANDKRYREGLQELADLM</sequence>
<feature type="signal peptide" evidence="2">
    <location>
        <begin position="1"/>
        <end position="21"/>
    </location>
</feature>
<organism evidence="3 4">
    <name type="scientific">Taenia crassiceps</name>
    <dbReference type="NCBI Taxonomy" id="6207"/>
    <lineage>
        <taxon>Eukaryota</taxon>
        <taxon>Metazoa</taxon>
        <taxon>Spiralia</taxon>
        <taxon>Lophotrochozoa</taxon>
        <taxon>Platyhelminthes</taxon>
        <taxon>Cestoda</taxon>
        <taxon>Eucestoda</taxon>
        <taxon>Cyclophyllidea</taxon>
        <taxon>Taeniidae</taxon>
        <taxon>Taenia</taxon>
    </lineage>
</organism>
<evidence type="ECO:0000313" key="4">
    <source>
        <dbReference type="Proteomes" id="UP001651158"/>
    </source>
</evidence>
<protein>
    <submittedName>
        <fullName evidence="3">Uncharacterized protein</fullName>
    </submittedName>
</protein>
<gene>
    <name evidence="3" type="ORF">TcWFU_004874</name>
</gene>
<evidence type="ECO:0000256" key="2">
    <source>
        <dbReference type="SAM" id="SignalP"/>
    </source>
</evidence>
<reference evidence="3 4" key="1">
    <citation type="journal article" date="2022" name="Front. Cell. Infect. Microbiol.">
        <title>The Genomes of Two Strains of Taenia crassiceps the Animal Model for the Study of Human Cysticercosis.</title>
        <authorList>
            <person name="Bobes R.J."/>
            <person name="Estrada K."/>
            <person name="Rios-Valencia D.G."/>
            <person name="Calderon-Gallegos A."/>
            <person name="de la Torre P."/>
            <person name="Carrero J.C."/>
            <person name="Sanchez-Flores A."/>
            <person name="Laclette J.P."/>
        </authorList>
    </citation>
    <scope>NUCLEOTIDE SEQUENCE [LARGE SCALE GENOMIC DNA]</scope>
    <source>
        <strain evidence="3">WFUcys</strain>
    </source>
</reference>
<keyword evidence="2" id="KW-0732">Signal</keyword>
<feature type="chain" id="PRO_5047483741" evidence="2">
    <location>
        <begin position="22"/>
        <end position="121"/>
    </location>
</feature>